<comment type="caution">
    <text evidence="2">The sequence shown here is derived from an EMBL/GenBank/DDBJ whole genome shotgun (WGS) entry which is preliminary data.</text>
</comment>
<proteinExistence type="predicted"/>
<gene>
    <name evidence="2" type="ORF">J2S05_000086</name>
</gene>
<keyword evidence="1" id="KW-0812">Transmembrane</keyword>
<evidence type="ECO:0000313" key="3">
    <source>
        <dbReference type="Proteomes" id="UP001225034"/>
    </source>
</evidence>
<dbReference type="RefSeq" id="WP_306978904.1">
    <property type="nucleotide sequence ID" value="NZ_JAUSUA010000001.1"/>
</dbReference>
<dbReference type="Proteomes" id="UP001225034">
    <property type="component" value="Unassembled WGS sequence"/>
</dbReference>
<accession>A0ABT9YBU3</accession>
<dbReference type="InterPro" id="IPR018672">
    <property type="entry name" value="DUF2140"/>
</dbReference>
<keyword evidence="1" id="KW-0472">Membrane</keyword>
<evidence type="ECO:0000313" key="2">
    <source>
        <dbReference type="EMBL" id="MDQ0205312.1"/>
    </source>
</evidence>
<dbReference type="EMBL" id="JAUSUA010000001">
    <property type="protein sequence ID" value="MDQ0205312.1"/>
    <property type="molecule type" value="Genomic_DNA"/>
</dbReference>
<feature type="transmembrane region" description="Helical" evidence="1">
    <location>
        <begin position="12"/>
        <end position="34"/>
    </location>
</feature>
<keyword evidence="3" id="KW-1185">Reference proteome</keyword>
<organism evidence="2 3">
    <name type="scientific">Alkalicoccobacillus murimartini</name>
    <dbReference type="NCBI Taxonomy" id="171685"/>
    <lineage>
        <taxon>Bacteria</taxon>
        <taxon>Bacillati</taxon>
        <taxon>Bacillota</taxon>
        <taxon>Bacilli</taxon>
        <taxon>Bacillales</taxon>
        <taxon>Bacillaceae</taxon>
        <taxon>Alkalicoccobacillus</taxon>
    </lineage>
</organism>
<evidence type="ECO:0000256" key="1">
    <source>
        <dbReference type="SAM" id="Phobius"/>
    </source>
</evidence>
<protein>
    <submittedName>
        <fullName evidence="2">Uncharacterized protein YpmS</fullName>
    </submittedName>
</protein>
<name>A0ABT9YBU3_9BACI</name>
<reference evidence="2 3" key="1">
    <citation type="submission" date="2023-07" db="EMBL/GenBank/DDBJ databases">
        <title>Genomic Encyclopedia of Type Strains, Phase IV (KMG-IV): sequencing the most valuable type-strain genomes for metagenomic binning, comparative biology and taxonomic classification.</title>
        <authorList>
            <person name="Goeker M."/>
        </authorList>
    </citation>
    <scope>NUCLEOTIDE SEQUENCE [LARGE SCALE GENOMIC DNA]</scope>
    <source>
        <strain evidence="2 3">DSM 19154</strain>
    </source>
</reference>
<sequence>MRYQKNKWKIAFFALVAICIIACISLFVLVRTFLPEAEESHYTSEQPTNEQGLLQIRSDRDQMNQLITEASDQLDEETPFTLELLSDHAEFRSTFDVLGQSVPITVEFEPMVANNGDLLLEADSFSFGLFNIPSEQAMQLMKNVTELPDWIVVHPSESLIEVKVTDAKFNDRYSFRVQTFDLANDLIEVEMFVNE</sequence>
<keyword evidence="1" id="KW-1133">Transmembrane helix</keyword>
<dbReference type="Pfam" id="PF09911">
    <property type="entry name" value="DUF2140"/>
    <property type="match status" value="1"/>
</dbReference>